<keyword evidence="1" id="KW-0493">Microtubule</keyword>
<dbReference type="InterPro" id="IPR036961">
    <property type="entry name" value="Kinesin_motor_dom_sf"/>
</dbReference>
<dbReference type="Pfam" id="PF00225">
    <property type="entry name" value="Kinesin"/>
    <property type="match status" value="1"/>
</dbReference>
<dbReference type="SUPFAM" id="SSF47781">
    <property type="entry name" value="RuvA domain 2-like"/>
    <property type="match status" value="1"/>
</dbReference>
<keyword evidence="6" id="KW-0378">Hydrolase</keyword>
<sequence>MSVRVLARIRPLLKNELEKDVIVTAENASVDQDASPNVVRMPNPKNESEAFSFQFQSVYDQETTQQELFDKEVSPTVKHLFNGFDVTIFAYGVTGTGKTHTMRGGKSLADRGVIPRLLSSIYRRCRKLEKDGASQVDVAVSYYEIYNDRVYDLFEPPEKRTAAGLPIRDNNGKTVVVGLAERPCTTLKEFEKLYDEANVNRSTSATKLNAHSSRSHAILCVTLTQTTDTHTYVSRASCIDLAGSEDNRRTDNNRERLVESSAINKSLFVLAQCVEAISKKQHRIPYRESKMTRILSLGQNNGLTLMILNLAPVRSYHLDTLSSLNFASRTKKIEVNEVENEPVMNAPKASSKPYSAISGPGIQRQPLKPLAAAKNADMAQPQQPKKTEKPAKSFAVFSDKPKAVPKPSATSSSQARRPDNLKRGATDNTTLGSRPSKRPVQSSGYGKQTAPMSKEAIEAIIEKRIDEKLAERALNEISTIQTQDISEAVQKRLEALEERVGREDDDRGEGLHFLLMAKQHHVRGEHSSALKMYQLALPHFPENEKLEQKIASLEEKVRKEKEARRSRLTPEPDPFQAPKPPQAAERPKAQKDETHPEPLPIAARTNILSKQPLRRPAVDKPAAPSEKPATSIRPVSRPLSKAKSTTRKLEPEPVHQEEDDEDDGRNDVADDSFVPDDAASDAGSAYQEDDSFVYKPKTSKTRKPKPKKLPVFRDDHHASSSHASSSAAAAADPPVTTPVTSTSAEDDTSSSKAYATPRTKRLLGIINTRDLGQIRMLKGVGAKKAEAIVNCLCEMDDGDEGRWILTDLEQLAGLKGVGVKTVENMRQGLFA</sequence>
<feature type="domain" description="Kinesin motor" evidence="5">
    <location>
        <begin position="2"/>
        <end position="333"/>
    </location>
</feature>
<dbReference type="InterPro" id="IPR027640">
    <property type="entry name" value="Kinesin-like_fam"/>
</dbReference>
<dbReference type="PANTHER" id="PTHR47969:SF9">
    <property type="entry name" value="KINESIN-LIKE PROTEIN"/>
    <property type="match status" value="1"/>
</dbReference>
<keyword evidence="3" id="KW-0547">Nucleotide-binding</keyword>
<feature type="compositionally biased region" description="Acidic residues" evidence="4">
    <location>
        <begin position="657"/>
        <end position="674"/>
    </location>
</feature>
<keyword evidence="2 3" id="KW-0505">Motor protein</keyword>
<accession>A0ABR1MKW3</accession>
<feature type="compositionally biased region" description="Low complexity" evidence="4">
    <location>
        <begin position="720"/>
        <end position="743"/>
    </location>
</feature>
<evidence type="ECO:0000313" key="7">
    <source>
        <dbReference type="Proteomes" id="UP001365128"/>
    </source>
</evidence>
<dbReference type="SUPFAM" id="SSF52540">
    <property type="entry name" value="P-loop containing nucleoside triphosphate hydrolases"/>
    <property type="match status" value="1"/>
</dbReference>
<dbReference type="PRINTS" id="PR00380">
    <property type="entry name" value="KINESINHEAVY"/>
</dbReference>
<feature type="compositionally biased region" description="Basic and acidic residues" evidence="4">
    <location>
        <begin position="416"/>
        <end position="425"/>
    </location>
</feature>
<feature type="compositionally biased region" description="Basic and acidic residues" evidence="4">
    <location>
        <begin position="585"/>
        <end position="596"/>
    </location>
</feature>
<gene>
    <name evidence="6" type="ORF">IWX46DRAFT_341000</name>
</gene>
<feature type="region of interest" description="Disordered" evidence="4">
    <location>
        <begin position="343"/>
        <end position="451"/>
    </location>
</feature>
<reference evidence="6 7" key="1">
    <citation type="submission" date="2024-04" db="EMBL/GenBank/DDBJ databases">
        <title>Phyllosticta paracitricarpa is synonymous to the EU quarantine fungus P. citricarpa based on phylogenomic analyses.</title>
        <authorList>
            <consortium name="Lawrence Berkeley National Laboratory"/>
            <person name="Van Ingen-Buijs V.A."/>
            <person name="Van Westerhoven A.C."/>
            <person name="Haridas S."/>
            <person name="Skiadas P."/>
            <person name="Martin F."/>
            <person name="Groenewald J.Z."/>
            <person name="Crous P.W."/>
            <person name="Seidl M.F."/>
        </authorList>
    </citation>
    <scope>NUCLEOTIDE SEQUENCE [LARGE SCALE GENOMIC DNA]</scope>
    <source>
        <strain evidence="6 7">CBS 122670</strain>
    </source>
</reference>
<feature type="compositionally biased region" description="Basic and acidic residues" evidence="4">
    <location>
        <begin position="557"/>
        <end position="570"/>
    </location>
</feature>
<name>A0ABR1MKW3_9PEZI</name>
<evidence type="ECO:0000256" key="3">
    <source>
        <dbReference type="PROSITE-ProRule" id="PRU00283"/>
    </source>
</evidence>
<dbReference type="CDD" id="cd00106">
    <property type="entry name" value="KISc"/>
    <property type="match status" value="1"/>
</dbReference>
<feature type="compositionally biased region" description="Polar residues" evidence="4">
    <location>
        <begin position="426"/>
        <end position="446"/>
    </location>
</feature>
<evidence type="ECO:0000313" key="6">
    <source>
        <dbReference type="EMBL" id="KAK7552407.1"/>
    </source>
</evidence>
<organism evidence="6 7">
    <name type="scientific">Phyllosticta citricarpa</name>
    <dbReference type="NCBI Taxonomy" id="55181"/>
    <lineage>
        <taxon>Eukaryota</taxon>
        <taxon>Fungi</taxon>
        <taxon>Dikarya</taxon>
        <taxon>Ascomycota</taxon>
        <taxon>Pezizomycotina</taxon>
        <taxon>Dothideomycetes</taxon>
        <taxon>Dothideomycetes incertae sedis</taxon>
        <taxon>Botryosphaeriales</taxon>
        <taxon>Phyllostictaceae</taxon>
        <taxon>Phyllosticta</taxon>
    </lineage>
</organism>
<evidence type="ECO:0000256" key="2">
    <source>
        <dbReference type="ARBA" id="ARBA00023175"/>
    </source>
</evidence>
<keyword evidence="7" id="KW-1185">Reference proteome</keyword>
<keyword evidence="3" id="KW-0067">ATP-binding</keyword>
<evidence type="ECO:0000256" key="1">
    <source>
        <dbReference type="ARBA" id="ARBA00022701"/>
    </source>
</evidence>
<dbReference type="InterPro" id="IPR010994">
    <property type="entry name" value="RuvA_2-like"/>
</dbReference>
<feature type="compositionally biased region" description="Basic and acidic residues" evidence="4">
    <location>
        <begin position="647"/>
        <end position="656"/>
    </location>
</feature>
<proteinExistence type="inferred from homology"/>
<comment type="similarity">
    <text evidence="3">Belongs to the TRAFAC class myosin-kinesin ATPase superfamily. Kinesin family.</text>
</comment>
<dbReference type="Gene3D" id="3.40.850.10">
    <property type="entry name" value="Kinesin motor domain"/>
    <property type="match status" value="1"/>
</dbReference>
<dbReference type="Gene3D" id="1.10.150.320">
    <property type="entry name" value="Photosystem II 12 kDa extrinsic protein"/>
    <property type="match status" value="1"/>
</dbReference>
<dbReference type="PROSITE" id="PS50067">
    <property type="entry name" value="KINESIN_MOTOR_2"/>
    <property type="match status" value="1"/>
</dbReference>
<dbReference type="InterPro" id="IPR027417">
    <property type="entry name" value="P-loop_NTPase"/>
</dbReference>
<feature type="region of interest" description="Disordered" evidence="4">
    <location>
        <begin position="557"/>
        <end position="755"/>
    </location>
</feature>
<feature type="compositionally biased region" description="Pro residues" evidence="4">
    <location>
        <begin position="571"/>
        <end position="581"/>
    </location>
</feature>
<dbReference type="Proteomes" id="UP001365128">
    <property type="component" value="Unassembled WGS sequence"/>
</dbReference>
<comment type="caution">
    <text evidence="6">The sequence shown here is derived from an EMBL/GenBank/DDBJ whole genome shotgun (WGS) entry which is preliminary data.</text>
</comment>
<dbReference type="SMART" id="SM00129">
    <property type="entry name" value="KISc"/>
    <property type="match status" value="1"/>
</dbReference>
<evidence type="ECO:0000259" key="5">
    <source>
        <dbReference type="PROSITE" id="PS50067"/>
    </source>
</evidence>
<protein>
    <submittedName>
        <fullName evidence="6">P-loop containing nucleoside triphosphate hydrolase protein</fullName>
    </submittedName>
</protein>
<evidence type="ECO:0000256" key="4">
    <source>
        <dbReference type="SAM" id="MobiDB-lite"/>
    </source>
</evidence>
<dbReference type="PANTHER" id="PTHR47969">
    <property type="entry name" value="CHROMOSOME-ASSOCIATED KINESIN KIF4A-RELATED"/>
    <property type="match status" value="1"/>
</dbReference>
<dbReference type="EMBL" id="JBBPDW010000005">
    <property type="protein sequence ID" value="KAK7552407.1"/>
    <property type="molecule type" value="Genomic_DNA"/>
</dbReference>
<feature type="binding site" evidence="3">
    <location>
        <begin position="92"/>
        <end position="99"/>
    </location>
    <ligand>
        <name>ATP</name>
        <dbReference type="ChEBI" id="CHEBI:30616"/>
    </ligand>
</feature>
<dbReference type="GO" id="GO:0016787">
    <property type="term" value="F:hydrolase activity"/>
    <property type="evidence" value="ECO:0007669"/>
    <property type="project" value="UniProtKB-KW"/>
</dbReference>
<dbReference type="InterPro" id="IPR001752">
    <property type="entry name" value="Kinesin_motor_dom"/>
</dbReference>
<feature type="compositionally biased region" description="Basic residues" evidence="4">
    <location>
        <begin position="697"/>
        <end position="710"/>
    </location>
</feature>